<evidence type="ECO:0000256" key="1">
    <source>
        <dbReference type="SAM" id="Phobius"/>
    </source>
</evidence>
<accession>A0A7W3REJ7</accession>
<proteinExistence type="predicted"/>
<dbReference type="RefSeq" id="WP_182527512.1">
    <property type="nucleotide sequence ID" value="NZ_JACJHT010000002.1"/>
</dbReference>
<dbReference type="EMBL" id="JACJHT010000002">
    <property type="protein sequence ID" value="MBA9038989.1"/>
    <property type="molecule type" value="Genomic_DNA"/>
</dbReference>
<name>A0A7W3REJ7_PRIAR</name>
<evidence type="ECO:0000313" key="2">
    <source>
        <dbReference type="EMBL" id="MBA9038989.1"/>
    </source>
</evidence>
<protein>
    <submittedName>
        <fullName evidence="2">Uncharacterized protein</fullName>
    </submittedName>
</protein>
<evidence type="ECO:0000313" key="3">
    <source>
        <dbReference type="Proteomes" id="UP000543174"/>
    </source>
</evidence>
<keyword evidence="1" id="KW-0812">Transmembrane</keyword>
<reference evidence="2" key="1">
    <citation type="submission" date="2020-08" db="EMBL/GenBank/DDBJ databases">
        <title>Functional genomics of gut bacteria from endangered species of beetles.</title>
        <authorList>
            <person name="Carlos-Shanley C."/>
        </authorList>
    </citation>
    <scope>NUCLEOTIDE SEQUENCE [LARGE SCALE GENOMIC DNA]</scope>
    <source>
        <strain evidence="2">S00060</strain>
    </source>
</reference>
<comment type="caution">
    <text evidence="2">The sequence shown here is derived from an EMBL/GenBank/DDBJ whole genome shotgun (WGS) entry which is preliminary data.</text>
</comment>
<dbReference type="AlphaFoldDB" id="A0A7W3REJ7"/>
<feature type="transmembrane region" description="Helical" evidence="1">
    <location>
        <begin position="20"/>
        <end position="42"/>
    </location>
</feature>
<keyword evidence="1" id="KW-0472">Membrane</keyword>
<dbReference type="Proteomes" id="UP000543174">
    <property type="component" value="Unassembled WGS sequence"/>
</dbReference>
<sequence>MVNNRNLDVTKSIQFKDEPIGYMSLYGSFVTPLLISVQGFAFRWSLRLTLQSTARSN</sequence>
<organism evidence="2 3">
    <name type="scientific">Priestia aryabhattai</name>
    <name type="common">Bacillus aryabhattai</name>
    <dbReference type="NCBI Taxonomy" id="412384"/>
    <lineage>
        <taxon>Bacteria</taxon>
        <taxon>Bacillati</taxon>
        <taxon>Bacillota</taxon>
        <taxon>Bacilli</taxon>
        <taxon>Bacillales</taxon>
        <taxon>Bacillaceae</taxon>
        <taxon>Priestia</taxon>
    </lineage>
</organism>
<keyword evidence="1" id="KW-1133">Transmembrane helix</keyword>
<keyword evidence="3" id="KW-1185">Reference proteome</keyword>
<gene>
    <name evidence="2" type="ORF">HNP21_002096</name>
</gene>